<evidence type="ECO:0000256" key="6">
    <source>
        <dbReference type="ARBA" id="ARBA00023102"/>
    </source>
</evidence>
<protein>
    <recommendedName>
        <fullName evidence="10">Imidazole glycerol phosphate synthase subunit HisH</fullName>
        <ecNumber evidence="10">4.3.2.10</ecNumber>
    </recommendedName>
    <alternativeName>
        <fullName evidence="10">IGP synthase glutaminase subunit</fullName>
        <ecNumber evidence="10">3.5.1.2</ecNumber>
    </alternativeName>
    <alternativeName>
        <fullName evidence="10">IGP synthase subunit HisH</fullName>
    </alternativeName>
    <alternativeName>
        <fullName evidence="10">ImGP synthase subunit HisH</fullName>
        <shortName evidence="10">IGPS subunit HisH</shortName>
    </alternativeName>
</protein>
<feature type="active site" evidence="10 11">
    <location>
        <position position="188"/>
    </location>
</feature>
<dbReference type="AlphaFoldDB" id="A0A0G4K9D1"/>
<keyword evidence="10" id="KW-0963">Cytoplasm</keyword>
<dbReference type="GO" id="GO:0016829">
    <property type="term" value="F:lyase activity"/>
    <property type="evidence" value="ECO:0007669"/>
    <property type="project" value="UniProtKB-KW"/>
</dbReference>
<evidence type="ECO:0000256" key="3">
    <source>
        <dbReference type="ARBA" id="ARBA00022605"/>
    </source>
</evidence>
<dbReference type="InterPro" id="IPR010139">
    <property type="entry name" value="Imidazole-glycPsynth_HisH"/>
</dbReference>
<evidence type="ECO:0000256" key="10">
    <source>
        <dbReference type="HAMAP-Rule" id="MF_00278"/>
    </source>
</evidence>
<dbReference type="PANTHER" id="PTHR42701">
    <property type="entry name" value="IMIDAZOLE GLYCEROL PHOSPHATE SYNTHASE SUBUNIT HISH"/>
    <property type="match status" value="1"/>
</dbReference>
<dbReference type="EC" id="3.5.1.2" evidence="10"/>
<comment type="catalytic activity">
    <reaction evidence="8 10">
        <text>5-[(5-phospho-1-deoxy-D-ribulos-1-ylimino)methylamino]-1-(5-phospho-beta-D-ribosyl)imidazole-4-carboxamide + L-glutamine = D-erythro-1-(imidazol-4-yl)glycerol 3-phosphate + 5-amino-1-(5-phospho-beta-D-ribosyl)imidazole-4-carboxamide + L-glutamate + H(+)</text>
        <dbReference type="Rhea" id="RHEA:24793"/>
        <dbReference type="ChEBI" id="CHEBI:15378"/>
        <dbReference type="ChEBI" id="CHEBI:29985"/>
        <dbReference type="ChEBI" id="CHEBI:58278"/>
        <dbReference type="ChEBI" id="CHEBI:58359"/>
        <dbReference type="ChEBI" id="CHEBI:58475"/>
        <dbReference type="ChEBI" id="CHEBI:58525"/>
        <dbReference type="EC" id="4.3.2.10"/>
    </reaction>
</comment>
<dbReference type="EMBL" id="CVLB01000002">
    <property type="protein sequence ID" value="CRF34782.1"/>
    <property type="molecule type" value="Genomic_DNA"/>
</dbReference>
<evidence type="ECO:0000256" key="1">
    <source>
        <dbReference type="ARBA" id="ARBA00005091"/>
    </source>
</evidence>
<keyword evidence="3 10" id="KW-0028">Amino-acid biosynthesis</keyword>
<reference evidence="14" key="1">
    <citation type="submission" date="2015-04" db="EMBL/GenBank/DDBJ databases">
        <authorList>
            <person name="Mushtaq Mamoona"/>
        </authorList>
    </citation>
    <scope>NUCLEOTIDE SEQUENCE [LARGE SCALE GENOMIC DNA]</scope>
    <source>
        <strain evidence="14">AN4859/03</strain>
    </source>
</reference>
<dbReference type="Gene3D" id="3.40.50.880">
    <property type="match status" value="1"/>
</dbReference>
<feature type="active site" description="Nucleophile" evidence="10 11">
    <location>
        <position position="82"/>
    </location>
</feature>
<keyword evidence="7 10" id="KW-0456">Lyase</keyword>
<dbReference type="PIRSF" id="PIRSF000495">
    <property type="entry name" value="Amidotransf_hisH"/>
    <property type="match status" value="1"/>
</dbReference>
<comment type="pathway">
    <text evidence="1 10">Amino-acid biosynthesis; L-histidine biosynthesis; L-histidine from 5-phospho-alpha-D-ribose 1-diphosphate: step 5/9.</text>
</comment>
<organism evidence="13 14">
    <name type="scientific">Brachyspira suanatina</name>
    <dbReference type="NCBI Taxonomy" id="381802"/>
    <lineage>
        <taxon>Bacteria</taxon>
        <taxon>Pseudomonadati</taxon>
        <taxon>Spirochaetota</taxon>
        <taxon>Spirochaetia</taxon>
        <taxon>Brachyspirales</taxon>
        <taxon>Brachyspiraceae</taxon>
        <taxon>Brachyspira</taxon>
    </lineage>
</organism>
<evidence type="ECO:0000313" key="14">
    <source>
        <dbReference type="Proteomes" id="UP000043763"/>
    </source>
</evidence>
<evidence type="ECO:0000256" key="2">
    <source>
        <dbReference type="ARBA" id="ARBA00011152"/>
    </source>
</evidence>
<evidence type="ECO:0000256" key="8">
    <source>
        <dbReference type="ARBA" id="ARBA00047838"/>
    </source>
</evidence>
<accession>A0A0G4K9D1</accession>
<evidence type="ECO:0000256" key="5">
    <source>
        <dbReference type="ARBA" id="ARBA00022962"/>
    </source>
</evidence>
<keyword evidence="5 10" id="KW-0315">Glutamine amidotransferase</keyword>
<name>A0A0G4K9D1_9SPIR</name>
<dbReference type="GO" id="GO:0000105">
    <property type="term" value="P:L-histidine biosynthetic process"/>
    <property type="evidence" value="ECO:0007669"/>
    <property type="project" value="UniProtKB-UniRule"/>
</dbReference>
<sequence length="210" mass="23851">MTAIIDYEVGNLFSLMSSLKYIGIDAKLTDDEKTIKEADALILPGVGAFRDALAKLERRKDGTLKNTIIEEAKKGKLILGICLGMQMLFDKSYEYGEYNGLGLIKGNICPIEKDLKNKDLKVPHMGWNNLNIKKEDKLFKYINNMEYVYFVHSYYGKDCDESIIADSEYDVQIPAIVKNYNVYGIQFHPEKSGNTGLNILRGFKDLVQKN</sequence>
<evidence type="ECO:0000256" key="4">
    <source>
        <dbReference type="ARBA" id="ARBA00022801"/>
    </source>
</evidence>
<comment type="function">
    <text evidence="10">IGPS catalyzes the conversion of PRFAR and glutamine to IGP, AICAR and glutamate. The HisH subunit catalyzes the hydrolysis of glutamine to glutamate and ammonia as part of the synthesis of IGP and AICAR. The resulting ammonia molecule is channeled to the active site of HisF.</text>
</comment>
<dbReference type="GO" id="GO:0005737">
    <property type="term" value="C:cytoplasm"/>
    <property type="evidence" value="ECO:0007669"/>
    <property type="project" value="UniProtKB-SubCell"/>
</dbReference>
<dbReference type="SUPFAM" id="SSF52317">
    <property type="entry name" value="Class I glutamine amidotransferase-like"/>
    <property type="match status" value="1"/>
</dbReference>
<comment type="subcellular location">
    <subcellularLocation>
        <location evidence="10">Cytoplasm</location>
    </subcellularLocation>
</comment>
<dbReference type="Pfam" id="PF00117">
    <property type="entry name" value="GATase"/>
    <property type="match status" value="1"/>
</dbReference>
<evidence type="ECO:0000259" key="12">
    <source>
        <dbReference type="Pfam" id="PF00117"/>
    </source>
</evidence>
<keyword evidence="14" id="KW-1185">Reference proteome</keyword>
<proteinExistence type="inferred from homology"/>
<dbReference type="CDD" id="cd01748">
    <property type="entry name" value="GATase1_IGP_Synthase"/>
    <property type="match status" value="1"/>
</dbReference>
<comment type="subunit">
    <text evidence="2 10">Heterodimer of HisH and HisF.</text>
</comment>
<dbReference type="NCBIfam" id="TIGR01855">
    <property type="entry name" value="IMP_synth_hisH"/>
    <property type="match status" value="1"/>
</dbReference>
<comment type="catalytic activity">
    <reaction evidence="9 10">
        <text>L-glutamine + H2O = L-glutamate + NH4(+)</text>
        <dbReference type="Rhea" id="RHEA:15889"/>
        <dbReference type="ChEBI" id="CHEBI:15377"/>
        <dbReference type="ChEBI" id="CHEBI:28938"/>
        <dbReference type="ChEBI" id="CHEBI:29985"/>
        <dbReference type="ChEBI" id="CHEBI:58359"/>
        <dbReference type="EC" id="3.5.1.2"/>
    </reaction>
</comment>
<keyword evidence="6 10" id="KW-0368">Histidine biosynthesis</keyword>
<keyword evidence="13" id="KW-0808">Transferase</keyword>
<dbReference type="HAMAP" id="MF_00278">
    <property type="entry name" value="HisH"/>
    <property type="match status" value="1"/>
</dbReference>
<evidence type="ECO:0000256" key="11">
    <source>
        <dbReference type="PIRSR" id="PIRSR000495-1"/>
    </source>
</evidence>
<keyword evidence="13" id="KW-0328">Glycosyltransferase</keyword>
<dbReference type="PANTHER" id="PTHR42701:SF1">
    <property type="entry name" value="IMIDAZOLE GLYCEROL PHOSPHATE SYNTHASE SUBUNIT HISH"/>
    <property type="match status" value="1"/>
</dbReference>
<keyword evidence="4 10" id="KW-0378">Hydrolase</keyword>
<dbReference type="RefSeq" id="WP_048595405.1">
    <property type="nucleotide sequence ID" value="NZ_CVLB01000002.1"/>
</dbReference>
<evidence type="ECO:0000256" key="9">
    <source>
        <dbReference type="ARBA" id="ARBA00049534"/>
    </source>
</evidence>
<evidence type="ECO:0000256" key="7">
    <source>
        <dbReference type="ARBA" id="ARBA00023239"/>
    </source>
</evidence>
<dbReference type="Proteomes" id="UP000043763">
    <property type="component" value="Unassembled WGS sequence"/>
</dbReference>
<dbReference type="OrthoDB" id="9807137at2"/>
<evidence type="ECO:0000313" key="13">
    <source>
        <dbReference type="EMBL" id="CRF34782.1"/>
    </source>
</evidence>
<dbReference type="PROSITE" id="PS51273">
    <property type="entry name" value="GATASE_TYPE_1"/>
    <property type="match status" value="1"/>
</dbReference>
<dbReference type="GO" id="GO:0000107">
    <property type="term" value="F:imidazoleglycerol-phosphate synthase activity"/>
    <property type="evidence" value="ECO:0007669"/>
    <property type="project" value="UniProtKB-UniRule"/>
</dbReference>
<dbReference type="EC" id="4.3.2.10" evidence="10"/>
<gene>
    <name evidence="10 13" type="primary">hisH</name>
    <name evidence="13" type="ORF">BRSU_2244</name>
</gene>
<dbReference type="InterPro" id="IPR017926">
    <property type="entry name" value="GATASE"/>
</dbReference>
<dbReference type="GO" id="GO:0004359">
    <property type="term" value="F:glutaminase activity"/>
    <property type="evidence" value="ECO:0007669"/>
    <property type="project" value="UniProtKB-EC"/>
</dbReference>
<feature type="domain" description="Glutamine amidotransferase" evidence="12">
    <location>
        <begin position="4"/>
        <end position="197"/>
    </location>
</feature>
<dbReference type="InterPro" id="IPR029062">
    <property type="entry name" value="Class_I_gatase-like"/>
</dbReference>
<feature type="active site" evidence="10 11">
    <location>
        <position position="190"/>
    </location>
</feature>
<dbReference type="UniPathway" id="UPA00031">
    <property type="reaction ID" value="UER00010"/>
</dbReference>